<dbReference type="EMBL" id="ML994681">
    <property type="protein sequence ID" value="KAF2177894.1"/>
    <property type="molecule type" value="Genomic_DNA"/>
</dbReference>
<name>A0A6A6DEI1_9PEZI</name>
<dbReference type="Proteomes" id="UP000800200">
    <property type="component" value="Unassembled WGS sequence"/>
</dbReference>
<organism evidence="1 2">
    <name type="scientific">Zopfia rhizophila CBS 207.26</name>
    <dbReference type="NCBI Taxonomy" id="1314779"/>
    <lineage>
        <taxon>Eukaryota</taxon>
        <taxon>Fungi</taxon>
        <taxon>Dikarya</taxon>
        <taxon>Ascomycota</taxon>
        <taxon>Pezizomycotina</taxon>
        <taxon>Dothideomycetes</taxon>
        <taxon>Dothideomycetes incertae sedis</taxon>
        <taxon>Zopfiaceae</taxon>
        <taxon>Zopfia</taxon>
    </lineage>
</organism>
<dbReference type="AlphaFoldDB" id="A0A6A6DEI1"/>
<sequence>MIQTAWPTEAPQPPSNFSDGLPRLSDGADIYMYWLAFDSSGSSLFFTDRIFRQYVHIGCFHVSAGTDGVHCRSLSPVSQFAAVPYEQSSLGINITKPAFHPDHCLIAFSSGPTVYLWAYRGKSFGTPVELLAVLELYHEDKNARLWNIYTGSIGFTTADSICFSENGRYLVVHGSSKVDRIVIPIPDRIFSISEKTSHSTDNNGRSHAPCALITSAPSQGNIADMLIRSKGALTHGDLYARALTGGEGVTTCTTTTNSSIELQLSHRNASTTRQTKVQLLQFPDSWGAISAVKASIGIHPTKQDIIRIILNQAQRPWYSIKETQKRKAPAVVDRRFSEVKRATFTITSYLEPERSRLYDRSSVHAGEYAHEMENYRRQPRKSPNGVEPETLLFLDEQAEYQCRSTKRLKFGKGP</sequence>
<keyword evidence="2" id="KW-1185">Reference proteome</keyword>
<protein>
    <submittedName>
        <fullName evidence="1">Uncharacterized protein</fullName>
    </submittedName>
</protein>
<evidence type="ECO:0000313" key="2">
    <source>
        <dbReference type="Proteomes" id="UP000800200"/>
    </source>
</evidence>
<gene>
    <name evidence="1" type="ORF">K469DRAFT_350520</name>
</gene>
<evidence type="ECO:0000313" key="1">
    <source>
        <dbReference type="EMBL" id="KAF2177894.1"/>
    </source>
</evidence>
<proteinExistence type="predicted"/>
<dbReference type="SUPFAM" id="SSF75011">
    <property type="entry name" value="3-carboxy-cis,cis-mucoante lactonizing enzyme"/>
    <property type="match status" value="1"/>
</dbReference>
<dbReference type="Gene3D" id="2.130.10.10">
    <property type="entry name" value="YVTN repeat-like/Quinoprotein amine dehydrogenase"/>
    <property type="match status" value="1"/>
</dbReference>
<dbReference type="InterPro" id="IPR015943">
    <property type="entry name" value="WD40/YVTN_repeat-like_dom_sf"/>
</dbReference>
<accession>A0A6A6DEI1</accession>
<reference evidence="1" key="1">
    <citation type="journal article" date="2020" name="Stud. Mycol.">
        <title>101 Dothideomycetes genomes: a test case for predicting lifestyles and emergence of pathogens.</title>
        <authorList>
            <person name="Haridas S."/>
            <person name="Albert R."/>
            <person name="Binder M."/>
            <person name="Bloem J."/>
            <person name="Labutti K."/>
            <person name="Salamov A."/>
            <person name="Andreopoulos B."/>
            <person name="Baker S."/>
            <person name="Barry K."/>
            <person name="Bills G."/>
            <person name="Bluhm B."/>
            <person name="Cannon C."/>
            <person name="Castanera R."/>
            <person name="Culley D."/>
            <person name="Daum C."/>
            <person name="Ezra D."/>
            <person name="Gonzalez J."/>
            <person name="Henrissat B."/>
            <person name="Kuo A."/>
            <person name="Liang C."/>
            <person name="Lipzen A."/>
            <person name="Lutzoni F."/>
            <person name="Magnuson J."/>
            <person name="Mondo S."/>
            <person name="Nolan M."/>
            <person name="Ohm R."/>
            <person name="Pangilinan J."/>
            <person name="Park H.-J."/>
            <person name="Ramirez L."/>
            <person name="Alfaro M."/>
            <person name="Sun H."/>
            <person name="Tritt A."/>
            <person name="Yoshinaga Y."/>
            <person name="Zwiers L.-H."/>
            <person name="Turgeon B."/>
            <person name="Goodwin S."/>
            <person name="Spatafora J."/>
            <person name="Crous P."/>
            <person name="Grigoriev I."/>
        </authorList>
    </citation>
    <scope>NUCLEOTIDE SEQUENCE</scope>
    <source>
        <strain evidence="1">CBS 207.26</strain>
    </source>
</reference>